<comment type="caution">
    <text evidence="1">The sequence shown here is derived from an EMBL/GenBank/DDBJ whole genome shotgun (WGS) entry which is preliminary data.</text>
</comment>
<accession>A0A252A3T2</accession>
<dbReference type="Proteomes" id="UP000194639">
    <property type="component" value="Unassembled WGS sequence"/>
</dbReference>
<proteinExistence type="predicted"/>
<name>A0A252A3T2_9PROT</name>
<dbReference type="RefSeq" id="WP_086552026.1">
    <property type="nucleotide sequence ID" value="NZ_JOMO01000014.1"/>
</dbReference>
<protein>
    <recommendedName>
        <fullName evidence="3">CHAD domain-containing protein</fullName>
    </recommendedName>
</protein>
<sequence length="277" mass="32218">MSVRTQFPEQTLKTLFDAILVNDVADTEVTLPTVIPSDFSAEQVAECFVLCRQLWLEGISYTQFLDLAWKIMRNQDLSELDRVVFKHIRAKYKHMGFGFILYTPQHKRPFLYEATSTLMGEVQDAFRNSLRKKVFLFGVALRLLASKFFQKKRERMVRQAQLDTTANFNAYLKNEIAKIPDYLNQPAVTSAQFHALRKIISRHISFFDTLRTLYPTEANNQMSRFLSAINGLMGRMHDELIAQSVAGTLDYHKDKIEIPERIRVMLSELYNNYSKNI</sequence>
<reference evidence="1 2" key="1">
    <citation type="submission" date="2014-06" db="EMBL/GenBank/DDBJ databases">
        <authorList>
            <person name="Ju J."/>
            <person name="Zhang J."/>
        </authorList>
    </citation>
    <scope>NUCLEOTIDE SEQUENCE [LARGE SCALE GENOMIC DNA]</scope>
    <source>
        <strain evidence="1">DmW_045</strain>
    </source>
</reference>
<evidence type="ECO:0000313" key="2">
    <source>
        <dbReference type="Proteomes" id="UP000194639"/>
    </source>
</evidence>
<gene>
    <name evidence="1" type="ORF">HK12_02360</name>
</gene>
<dbReference type="AlphaFoldDB" id="A0A252A3T2"/>
<evidence type="ECO:0000313" key="1">
    <source>
        <dbReference type="EMBL" id="OUI83426.1"/>
    </source>
</evidence>
<dbReference type="EMBL" id="JOMO01000014">
    <property type="protein sequence ID" value="OUI83426.1"/>
    <property type="molecule type" value="Genomic_DNA"/>
</dbReference>
<organism evidence="1 2">
    <name type="scientific">Acetobacter orientalis</name>
    <dbReference type="NCBI Taxonomy" id="146474"/>
    <lineage>
        <taxon>Bacteria</taxon>
        <taxon>Pseudomonadati</taxon>
        <taxon>Pseudomonadota</taxon>
        <taxon>Alphaproteobacteria</taxon>
        <taxon>Acetobacterales</taxon>
        <taxon>Acetobacteraceae</taxon>
        <taxon>Acetobacter</taxon>
    </lineage>
</organism>
<evidence type="ECO:0008006" key="3">
    <source>
        <dbReference type="Google" id="ProtNLM"/>
    </source>
</evidence>